<feature type="region of interest" description="Disordered" evidence="1">
    <location>
        <begin position="34"/>
        <end position="98"/>
    </location>
</feature>
<feature type="compositionally biased region" description="Basic and acidic residues" evidence="1">
    <location>
        <begin position="46"/>
        <end position="62"/>
    </location>
</feature>
<organism evidence="2 3">
    <name type="scientific">Pleurodeles waltl</name>
    <name type="common">Iberian ribbed newt</name>
    <dbReference type="NCBI Taxonomy" id="8319"/>
    <lineage>
        <taxon>Eukaryota</taxon>
        <taxon>Metazoa</taxon>
        <taxon>Chordata</taxon>
        <taxon>Craniata</taxon>
        <taxon>Vertebrata</taxon>
        <taxon>Euteleostomi</taxon>
        <taxon>Amphibia</taxon>
        <taxon>Batrachia</taxon>
        <taxon>Caudata</taxon>
        <taxon>Salamandroidea</taxon>
        <taxon>Salamandridae</taxon>
        <taxon>Pleurodelinae</taxon>
        <taxon>Pleurodeles</taxon>
    </lineage>
</organism>
<feature type="compositionally biased region" description="Basic residues" evidence="1">
    <location>
        <begin position="34"/>
        <end position="45"/>
    </location>
</feature>
<keyword evidence="3" id="KW-1185">Reference proteome</keyword>
<evidence type="ECO:0000256" key="1">
    <source>
        <dbReference type="SAM" id="MobiDB-lite"/>
    </source>
</evidence>
<evidence type="ECO:0000313" key="2">
    <source>
        <dbReference type="EMBL" id="KAJ1171688.1"/>
    </source>
</evidence>
<proteinExistence type="predicted"/>
<comment type="caution">
    <text evidence="2">The sequence shown here is derived from an EMBL/GenBank/DDBJ whole genome shotgun (WGS) entry which is preliminary data.</text>
</comment>
<gene>
    <name evidence="2" type="ORF">NDU88_003546</name>
</gene>
<dbReference type="AlphaFoldDB" id="A0AAV7T5H1"/>
<dbReference type="EMBL" id="JANPWB010000007">
    <property type="protein sequence ID" value="KAJ1171688.1"/>
    <property type="molecule type" value="Genomic_DNA"/>
</dbReference>
<name>A0AAV7T5H1_PLEWA</name>
<protein>
    <submittedName>
        <fullName evidence="2">Uncharacterized protein</fullName>
    </submittedName>
</protein>
<reference evidence="2" key="1">
    <citation type="journal article" date="2022" name="bioRxiv">
        <title>Sequencing and chromosome-scale assembly of the giantPleurodeles waltlgenome.</title>
        <authorList>
            <person name="Brown T."/>
            <person name="Elewa A."/>
            <person name="Iarovenko S."/>
            <person name="Subramanian E."/>
            <person name="Araus A.J."/>
            <person name="Petzold A."/>
            <person name="Susuki M."/>
            <person name="Suzuki K.-i.T."/>
            <person name="Hayashi T."/>
            <person name="Toyoda A."/>
            <person name="Oliveira C."/>
            <person name="Osipova E."/>
            <person name="Leigh N.D."/>
            <person name="Simon A."/>
            <person name="Yun M.H."/>
        </authorList>
    </citation>
    <scope>NUCLEOTIDE SEQUENCE</scope>
    <source>
        <strain evidence="2">20211129_DDA</strain>
        <tissue evidence="2">Liver</tissue>
    </source>
</reference>
<accession>A0AAV7T5H1</accession>
<sequence length="98" mass="11151">MPLSAPGVRSEILAAWGDFRCRLNRPRSIIRASKRRGHGRLGRAFKRPEANRRWCDQGKRDLAGNQRQERRRRQPQPTAIIRKGEPGGGNVLKLESVA</sequence>
<evidence type="ECO:0000313" key="3">
    <source>
        <dbReference type="Proteomes" id="UP001066276"/>
    </source>
</evidence>
<dbReference type="Proteomes" id="UP001066276">
    <property type="component" value="Chromosome 4_1"/>
</dbReference>